<evidence type="ECO:0000256" key="4">
    <source>
        <dbReference type="ARBA" id="ARBA00022989"/>
    </source>
</evidence>
<gene>
    <name evidence="12" type="ORF">SJ2017_1816</name>
</gene>
<feature type="domain" description="HAMP" evidence="11">
    <location>
        <begin position="217"/>
        <end position="271"/>
    </location>
</feature>
<dbReference type="Gene3D" id="1.10.287.950">
    <property type="entry name" value="Methyl-accepting chemotaxis protein"/>
    <property type="match status" value="1"/>
</dbReference>
<dbReference type="SMART" id="SM00283">
    <property type="entry name" value="MA"/>
    <property type="match status" value="1"/>
</dbReference>
<dbReference type="PANTHER" id="PTHR32089">
    <property type="entry name" value="METHYL-ACCEPTING CHEMOTAXIS PROTEIN MCPB"/>
    <property type="match status" value="1"/>
</dbReference>
<proteinExistence type="inferred from homology"/>
<evidence type="ECO:0000313" key="13">
    <source>
        <dbReference type="Proteomes" id="UP000191820"/>
    </source>
</evidence>
<evidence type="ECO:0000259" key="10">
    <source>
        <dbReference type="PROSITE" id="PS50111"/>
    </source>
</evidence>
<keyword evidence="3 9" id="KW-0812">Transmembrane</keyword>
<dbReference type="SMART" id="SM00304">
    <property type="entry name" value="HAMP"/>
    <property type="match status" value="1"/>
</dbReference>
<dbReference type="Pfam" id="PF17200">
    <property type="entry name" value="sCache_2"/>
    <property type="match status" value="1"/>
</dbReference>
<dbReference type="InterPro" id="IPR033480">
    <property type="entry name" value="sCache_2"/>
</dbReference>
<dbReference type="Pfam" id="PF00672">
    <property type="entry name" value="HAMP"/>
    <property type="match status" value="1"/>
</dbReference>
<dbReference type="InterPro" id="IPR004090">
    <property type="entry name" value="Chemotax_Me-accpt_rcpt"/>
</dbReference>
<dbReference type="InterPro" id="IPR004089">
    <property type="entry name" value="MCPsignal_dom"/>
</dbReference>
<keyword evidence="5 9" id="KW-0472">Membrane</keyword>
<evidence type="ECO:0000256" key="9">
    <source>
        <dbReference type="SAM" id="Phobius"/>
    </source>
</evidence>
<dbReference type="Proteomes" id="UP000191820">
    <property type="component" value="Chromosome"/>
</dbReference>
<evidence type="ECO:0000256" key="7">
    <source>
        <dbReference type="ARBA" id="ARBA00029447"/>
    </source>
</evidence>
<evidence type="ECO:0000256" key="3">
    <source>
        <dbReference type="ARBA" id="ARBA00022692"/>
    </source>
</evidence>
<dbReference type="CDD" id="cd11386">
    <property type="entry name" value="MCP_signal"/>
    <property type="match status" value="1"/>
</dbReference>
<feature type="transmembrane region" description="Helical" evidence="9">
    <location>
        <begin position="194"/>
        <end position="215"/>
    </location>
</feature>
<comment type="similarity">
    <text evidence="7">Belongs to the methyl-accepting chemotaxis (MCP) protein family.</text>
</comment>
<accession>A0ABM6JIT1</accession>
<keyword evidence="6 8" id="KW-0807">Transducer</keyword>
<dbReference type="RefSeq" id="WP_080915564.1">
    <property type="nucleotide sequence ID" value="NZ_CP020472.1"/>
</dbReference>
<feature type="domain" description="Methyl-accepting transducer" evidence="10">
    <location>
        <begin position="276"/>
        <end position="512"/>
    </location>
</feature>
<sequence length="548" mass="59919">MNAIDHFFRKTSISNRLMAMIVVAAFATVLMFLFAFNRIENVLVQEKQAKLTGIIEVASSVINQFYLASEQGDMSEAEAKLAAINALDNLRYSGNEYFFTVDTSGVMVQHAFAKKLINTNVLSMRDPDNVPLFQLMIERTHNAKNATVNYMWNKPNQDTPSPKMSVVERFTPWGWVVGTGIYIDDIQTQKTEFLMQYLFLLLLVWLPILIILFVITKSISKPMQQTISAFENIAKGEGDLTLRLAEDGQDELKQIAHNFNIFTDKIQNLVSSVAGNVTQSQALAQQLASISSDANQVSSNVQMETENVATAINEMSMTAAEVASNAQAAAQSANIADTEADNTAMIVDKAMSKIGDLSSELQQTESVAKGLKVSSSQIGQILDVIVGIAEQTNLLALNAAIEAARAGEAGRGFAVVADEVRTLASRTQDSTREINGIIDAIREAIEDVNHSVERALTQSDETVGETQKVEQALHSIKSAIGDISQMNIQIAGATEEQSAVISELNMNITRINDMSVENKNHNEKLLDSSDNIAKGSNELEKIVGQFKV</sequence>
<evidence type="ECO:0000256" key="2">
    <source>
        <dbReference type="ARBA" id="ARBA00022475"/>
    </source>
</evidence>
<protein>
    <submittedName>
        <fullName evidence="12">Methyl-accepting chemotaxis protein</fullName>
    </submittedName>
</protein>
<reference evidence="12 13" key="1">
    <citation type="submission" date="2017-03" db="EMBL/GenBank/DDBJ databases">
        <title>Genome sequencing of Shewanella japonica KCTC 22435.</title>
        <authorList>
            <person name="Kim K.M."/>
        </authorList>
    </citation>
    <scope>NUCLEOTIDE SEQUENCE [LARGE SCALE GENOMIC DNA]</scope>
    <source>
        <strain evidence="12 13">KCTC 22435</strain>
    </source>
</reference>
<name>A0ABM6JIT1_9GAMM</name>
<evidence type="ECO:0000256" key="1">
    <source>
        <dbReference type="ARBA" id="ARBA00004651"/>
    </source>
</evidence>
<dbReference type="Pfam" id="PF00015">
    <property type="entry name" value="MCPsignal"/>
    <property type="match status" value="1"/>
</dbReference>
<organism evidence="12 13">
    <name type="scientific">Shewanella japonica</name>
    <dbReference type="NCBI Taxonomy" id="93973"/>
    <lineage>
        <taxon>Bacteria</taxon>
        <taxon>Pseudomonadati</taxon>
        <taxon>Pseudomonadota</taxon>
        <taxon>Gammaproteobacteria</taxon>
        <taxon>Alteromonadales</taxon>
        <taxon>Shewanellaceae</taxon>
        <taxon>Shewanella</taxon>
    </lineage>
</organism>
<dbReference type="PROSITE" id="PS50111">
    <property type="entry name" value="CHEMOTAXIS_TRANSDUC_2"/>
    <property type="match status" value="1"/>
</dbReference>
<dbReference type="SMART" id="SM01049">
    <property type="entry name" value="Cache_2"/>
    <property type="match status" value="1"/>
</dbReference>
<dbReference type="PANTHER" id="PTHR32089:SF119">
    <property type="entry name" value="METHYL-ACCEPTING CHEMOTAXIS PROTEIN CTPL"/>
    <property type="match status" value="1"/>
</dbReference>
<dbReference type="PROSITE" id="PS50885">
    <property type="entry name" value="HAMP"/>
    <property type="match status" value="1"/>
</dbReference>
<evidence type="ECO:0000313" key="12">
    <source>
        <dbReference type="EMBL" id="ARD22124.1"/>
    </source>
</evidence>
<feature type="transmembrane region" description="Helical" evidence="9">
    <location>
        <begin position="17"/>
        <end position="36"/>
    </location>
</feature>
<evidence type="ECO:0000256" key="8">
    <source>
        <dbReference type="PROSITE-ProRule" id="PRU00284"/>
    </source>
</evidence>
<comment type="subcellular location">
    <subcellularLocation>
        <location evidence="1">Cell membrane</location>
        <topology evidence="1">Multi-pass membrane protein</topology>
    </subcellularLocation>
</comment>
<dbReference type="InterPro" id="IPR003660">
    <property type="entry name" value="HAMP_dom"/>
</dbReference>
<dbReference type="CDD" id="cd06225">
    <property type="entry name" value="HAMP"/>
    <property type="match status" value="1"/>
</dbReference>
<dbReference type="EMBL" id="CP020472">
    <property type="protein sequence ID" value="ARD22124.1"/>
    <property type="molecule type" value="Genomic_DNA"/>
</dbReference>
<dbReference type="PRINTS" id="PR00260">
    <property type="entry name" value="CHEMTRNSDUCR"/>
</dbReference>
<keyword evidence="4 9" id="KW-1133">Transmembrane helix</keyword>
<evidence type="ECO:0000259" key="11">
    <source>
        <dbReference type="PROSITE" id="PS50885"/>
    </source>
</evidence>
<evidence type="ECO:0000256" key="6">
    <source>
        <dbReference type="ARBA" id="ARBA00023224"/>
    </source>
</evidence>
<keyword evidence="2" id="KW-1003">Cell membrane</keyword>
<dbReference type="SUPFAM" id="SSF58104">
    <property type="entry name" value="Methyl-accepting chemotaxis protein (MCP) signaling domain"/>
    <property type="match status" value="1"/>
</dbReference>
<keyword evidence="13" id="KW-1185">Reference proteome</keyword>
<dbReference type="Gene3D" id="3.30.450.20">
    <property type="entry name" value="PAS domain"/>
    <property type="match status" value="1"/>
</dbReference>
<evidence type="ECO:0000256" key="5">
    <source>
        <dbReference type="ARBA" id="ARBA00023136"/>
    </source>
</evidence>